<dbReference type="SUPFAM" id="SSF50978">
    <property type="entry name" value="WD40 repeat-like"/>
    <property type="match status" value="1"/>
</dbReference>
<evidence type="ECO:0000313" key="6">
    <source>
        <dbReference type="Proteomes" id="UP001200034"/>
    </source>
</evidence>
<dbReference type="AlphaFoldDB" id="A0AAD4JXI6"/>
<dbReference type="InterPro" id="IPR015943">
    <property type="entry name" value="WD40/YVTN_repeat-like_dom_sf"/>
</dbReference>
<dbReference type="InterPro" id="IPR045151">
    <property type="entry name" value="DCAF8"/>
</dbReference>
<feature type="region of interest" description="Disordered" evidence="4">
    <location>
        <begin position="730"/>
        <end position="779"/>
    </location>
</feature>
<feature type="repeat" description="WD" evidence="3">
    <location>
        <begin position="370"/>
        <end position="411"/>
    </location>
</feature>
<dbReference type="SMART" id="SM00320">
    <property type="entry name" value="WD40"/>
    <property type="match status" value="7"/>
</dbReference>
<feature type="compositionally biased region" description="Low complexity" evidence="4">
    <location>
        <begin position="83"/>
        <end position="98"/>
    </location>
</feature>
<feature type="compositionally biased region" description="Polar residues" evidence="4">
    <location>
        <begin position="101"/>
        <end position="119"/>
    </location>
</feature>
<evidence type="ECO:0008006" key="7">
    <source>
        <dbReference type="Google" id="ProtNLM"/>
    </source>
</evidence>
<dbReference type="PANTHER" id="PTHR15574:SF21">
    <property type="entry name" value="DDB1- AND CUL4-ASSOCIATED FACTOR 8"/>
    <property type="match status" value="1"/>
</dbReference>
<dbReference type="PROSITE" id="PS50082">
    <property type="entry name" value="WD_REPEATS_2"/>
    <property type="match status" value="1"/>
</dbReference>
<dbReference type="EMBL" id="JAJJHW010002774">
    <property type="protein sequence ID" value="KAH8365574.1"/>
    <property type="molecule type" value="Genomic_DNA"/>
</dbReference>
<dbReference type="InterPro" id="IPR036322">
    <property type="entry name" value="WD40_repeat_dom_sf"/>
</dbReference>
<evidence type="ECO:0000256" key="1">
    <source>
        <dbReference type="ARBA" id="ARBA00022574"/>
    </source>
</evidence>
<dbReference type="PANTHER" id="PTHR15574">
    <property type="entry name" value="WD REPEAT DOMAIN-CONTAINING FAMILY"/>
    <property type="match status" value="1"/>
</dbReference>
<dbReference type="GO" id="GO:0005737">
    <property type="term" value="C:cytoplasm"/>
    <property type="evidence" value="ECO:0007669"/>
    <property type="project" value="TreeGrafter"/>
</dbReference>
<dbReference type="InterPro" id="IPR001680">
    <property type="entry name" value="WD40_rpt"/>
</dbReference>
<sequence length="779" mass="84299">MDMDEEAVAESAGSSACKRQKRNNSSGAEGCGDNDPAAIETEIAVGAAAQPAAEAAAPSVDASALSEMDIILLGFAANRKETSNAANSNNNNNSGADDNTLEMQTNNDAVATPSTTTTNADDDTVESDATDEQQLSDAEADDDDDADADSEKAEEAGATLATFNRPRMLGTRAYRSTLSSNSSSNSDISQANDDQSATNSDNTNDTDVEDGEDGDDGDEGDDGGDGDDGDDGDDVDDGTIDEAGDEASGEEEQASPTASPGLEDDSSSDSSMAIWNRYYTSSNEPDSDDGYADGPANADDKLQVETAVNNVMNKPKPLYTLNLADQLMQREHNITNRIGWRGGHTSGTAFIQGYYGSRQVVERMTLTENMSFHLGCVNSLNFNRSGDLLCSGSDDLSIIVWDWASGKPRHRIRSGHTLNIFQTKFLDSAGCLDIVSSSRDGQVRRAVIPPSGASKVKPTRLYNHSEAVHKLVVVPQSRFEVMSAGEDSAVKHYDLRTNNATTMLRCLDNKRRVRLFSIAHHPFAPEFCISGSDEKLRVFDKRKLSAPLQEMTPKDIKDIKITQITCAVYNYNGTEILASYSDAGIYLFDSRNYKDGEYLHSYEGHINSRTIKGANFFGPRSEYVVSGSDCGNIFFWDKNTEAVINYKKGDLSGVVNCLEPHPWMPVLATSGLEHKVKIWTPSGLPDSIPQPEALKETLQRNFRRSIMDLGDFDINHIHYFIRQLIEPRRTAPGQATAQPRSYSSSSDSSSNDSNPNSPLGGHPSSSDEGNPNPIGCNTQ</sequence>
<keyword evidence="6" id="KW-1185">Reference proteome</keyword>
<feature type="compositionally biased region" description="Acidic residues" evidence="4">
    <location>
        <begin position="204"/>
        <end position="253"/>
    </location>
</feature>
<feature type="compositionally biased region" description="Acidic residues" evidence="4">
    <location>
        <begin position="120"/>
        <end position="131"/>
    </location>
</feature>
<protein>
    <recommendedName>
        <fullName evidence="7">DDB1- and CUL4-associated factor 8</fullName>
    </recommendedName>
</protein>
<proteinExistence type="predicted"/>
<feature type="compositionally biased region" description="Polar residues" evidence="4">
    <location>
        <begin position="733"/>
        <end position="742"/>
    </location>
</feature>
<feature type="compositionally biased region" description="Polar residues" evidence="4">
    <location>
        <begin position="763"/>
        <end position="779"/>
    </location>
</feature>
<dbReference type="Gene3D" id="2.130.10.10">
    <property type="entry name" value="YVTN repeat-like/Quinoprotein amine dehydrogenase"/>
    <property type="match status" value="1"/>
</dbReference>
<evidence type="ECO:0000256" key="3">
    <source>
        <dbReference type="PROSITE-ProRule" id="PRU00221"/>
    </source>
</evidence>
<accession>A0AAD4JXI6</accession>
<feature type="region of interest" description="Disordered" evidence="4">
    <location>
        <begin position="80"/>
        <end position="269"/>
    </location>
</feature>
<comment type="caution">
    <text evidence="5">The sequence shown here is derived from an EMBL/GenBank/DDBJ whole genome shotgun (WGS) entry which is preliminary data.</text>
</comment>
<feature type="compositionally biased region" description="Low complexity" evidence="4">
    <location>
        <begin position="743"/>
        <end position="758"/>
    </location>
</feature>
<feature type="compositionally biased region" description="Acidic residues" evidence="4">
    <location>
        <begin position="138"/>
        <end position="148"/>
    </location>
</feature>
<feature type="compositionally biased region" description="Low complexity" evidence="4">
    <location>
        <begin position="179"/>
        <end position="197"/>
    </location>
</feature>
<evidence type="ECO:0000313" key="5">
    <source>
        <dbReference type="EMBL" id="KAH8365574.1"/>
    </source>
</evidence>
<dbReference type="GO" id="GO:0080008">
    <property type="term" value="C:Cul4-RING E3 ubiquitin ligase complex"/>
    <property type="evidence" value="ECO:0007669"/>
    <property type="project" value="TreeGrafter"/>
</dbReference>
<dbReference type="Pfam" id="PF00400">
    <property type="entry name" value="WD40"/>
    <property type="match status" value="2"/>
</dbReference>
<organism evidence="5 6">
    <name type="scientific">Drosophila rubida</name>
    <dbReference type="NCBI Taxonomy" id="30044"/>
    <lineage>
        <taxon>Eukaryota</taxon>
        <taxon>Metazoa</taxon>
        <taxon>Ecdysozoa</taxon>
        <taxon>Arthropoda</taxon>
        <taxon>Hexapoda</taxon>
        <taxon>Insecta</taxon>
        <taxon>Pterygota</taxon>
        <taxon>Neoptera</taxon>
        <taxon>Endopterygota</taxon>
        <taxon>Diptera</taxon>
        <taxon>Brachycera</taxon>
        <taxon>Muscomorpha</taxon>
        <taxon>Ephydroidea</taxon>
        <taxon>Drosophilidae</taxon>
        <taxon>Drosophila</taxon>
    </lineage>
</organism>
<name>A0AAD4JXI6_9MUSC</name>
<reference evidence="5" key="1">
    <citation type="journal article" date="2021" name="Mol. Ecol. Resour.">
        <title>Phylogenomic analyses of the genus Drosophila reveals genomic signals of climate adaptation.</title>
        <authorList>
            <person name="Li F."/>
            <person name="Rane R.V."/>
            <person name="Luria V."/>
            <person name="Xiong Z."/>
            <person name="Chen J."/>
            <person name="Li Z."/>
            <person name="Catullo R.A."/>
            <person name="Griffin P.C."/>
            <person name="Schiffer M."/>
            <person name="Pearce S."/>
            <person name="Lee S.F."/>
            <person name="McElroy K."/>
            <person name="Stocker A."/>
            <person name="Shirriffs J."/>
            <person name="Cockerell F."/>
            <person name="Coppin C."/>
            <person name="Sgro C.M."/>
            <person name="Karger A."/>
            <person name="Cain J.W."/>
            <person name="Weber J.A."/>
            <person name="Santpere G."/>
            <person name="Kirschner M.W."/>
            <person name="Hoffmann A.A."/>
            <person name="Oakeshott J.G."/>
            <person name="Zhang G."/>
        </authorList>
    </citation>
    <scope>NUCLEOTIDE SEQUENCE</scope>
    <source>
        <strain evidence="5">BGI-SZ-2011g</strain>
    </source>
</reference>
<keyword evidence="1 3" id="KW-0853">WD repeat</keyword>
<feature type="region of interest" description="Disordered" evidence="4">
    <location>
        <begin position="1"/>
        <end position="36"/>
    </location>
</feature>
<evidence type="ECO:0000256" key="2">
    <source>
        <dbReference type="ARBA" id="ARBA00022737"/>
    </source>
</evidence>
<keyword evidence="2" id="KW-0677">Repeat</keyword>
<evidence type="ECO:0000256" key="4">
    <source>
        <dbReference type="SAM" id="MobiDB-lite"/>
    </source>
</evidence>
<dbReference type="PROSITE" id="PS50294">
    <property type="entry name" value="WD_REPEATS_REGION"/>
    <property type="match status" value="1"/>
</dbReference>
<gene>
    <name evidence="5" type="ORF">KR093_002042</name>
</gene>
<dbReference type="Proteomes" id="UP001200034">
    <property type="component" value="Unassembled WGS sequence"/>
</dbReference>